<dbReference type="Proteomes" id="UP000319852">
    <property type="component" value="Chromosome"/>
</dbReference>
<dbReference type="InterPro" id="IPR013762">
    <property type="entry name" value="Integrase-like_cat_sf"/>
</dbReference>
<feature type="domain" description="Core-binding (CB)" evidence="7">
    <location>
        <begin position="85"/>
        <end position="174"/>
    </location>
</feature>
<evidence type="ECO:0000256" key="2">
    <source>
        <dbReference type="ARBA" id="ARBA00022908"/>
    </source>
</evidence>
<keyword evidence="2" id="KW-0229">DNA integration</keyword>
<reference evidence="8 9" key="1">
    <citation type="submission" date="2019-02" db="EMBL/GenBank/DDBJ databases">
        <title>Deep-cultivation of Planctomycetes and their phenomic and genomic characterization uncovers novel biology.</title>
        <authorList>
            <person name="Wiegand S."/>
            <person name="Jogler M."/>
            <person name="Boedeker C."/>
            <person name="Pinto D."/>
            <person name="Vollmers J."/>
            <person name="Rivas-Marin E."/>
            <person name="Kohn T."/>
            <person name="Peeters S.H."/>
            <person name="Heuer A."/>
            <person name="Rast P."/>
            <person name="Oberbeckmann S."/>
            <person name="Bunk B."/>
            <person name="Jeske O."/>
            <person name="Meyerdierks A."/>
            <person name="Storesund J.E."/>
            <person name="Kallscheuer N."/>
            <person name="Luecker S."/>
            <person name="Lage O.M."/>
            <person name="Pohl T."/>
            <person name="Merkel B.J."/>
            <person name="Hornburger P."/>
            <person name="Mueller R.-W."/>
            <person name="Bruemmer F."/>
            <person name="Labrenz M."/>
            <person name="Spormann A.M."/>
            <person name="Op den Camp H."/>
            <person name="Overmann J."/>
            <person name="Amann R."/>
            <person name="Jetten M.S.M."/>
            <person name="Mascher T."/>
            <person name="Medema M.H."/>
            <person name="Devos D.P."/>
            <person name="Kaster A.-K."/>
            <person name="Ovreas L."/>
            <person name="Rohde M."/>
            <person name="Galperin M.Y."/>
            <person name="Jogler C."/>
        </authorList>
    </citation>
    <scope>NUCLEOTIDE SEQUENCE [LARGE SCALE GENOMIC DNA]</scope>
    <source>
        <strain evidence="8 9">HG15A2</strain>
    </source>
</reference>
<dbReference type="SUPFAM" id="SSF56349">
    <property type="entry name" value="DNA breaking-rejoining enzymes"/>
    <property type="match status" value="2"/>
</dbReference>
<evidence type="ECO:0000259" key="6">
    <source>
        <dbReference type="PROSITE" id="PS51898"/>
    </source>
</evidence>
<evidence type="ECO:0000259" key="7">
    <source>
        <dbReference type="PROSITE" id="PS51900"/>
    </source>
</evidence>
<evidence type="ECO:0000313" key="9">
    <source>
        <dbReference type="Proteomes" id="UP000319852"/>
    </source>
</evidence>
<dbReference type="Pfam" id="PF00589">
    <property type="entry name" value="Phage_integrase"/>
    <property type="match status" value="1"/>
</dbReference>
<dbReference type="Gene3D" id="1.10.150.130">
    <property type="match status" value="1"/>
</dbReference>
<dbReference type="AlphaFoldDB" id="A0A517MZV8"/>
<dbReference type="GO" id="GO:0006310">
    <property type="term" value="P:DNA recombination"/>
    <property type="evidence" value="ECO:0007669"/>
    <property type="project" value="UniProtKB-KW"/>
</dbReference>
<sequence>MAWLEQTETGRYHIAFRYGGLKFKRALRTSDKRAANARVQRVHENINLLEAGRLVLPSDGDVASFLLSDGQLNGTKSARPKRQLRTLGQFSSAFLGSIPDDALEQSTIKGMETHLRHLRSVMGASFVLPTTALVDIQKYIDERGKAPGIRGKKLSPATIKKELTTLRTMWNWAKDAGHLTGQLPLKGTRYPKSSEKPPFQTQAEIERRIARGGLGDEEQNELWSALFLTTTELAELLAHVQAIASHDFLYPMFVFAAHTGARRSEMLRSQLDDINFEIGTVTIREKKRVRGQLTTRSVPLSPLLRQVLREYLPNHPGGQFTFSLPPGVARSKNKATTAMPLSCDQAHDHFKRAVAGSNWSKARGWHVFRHSFCSNCAAAGIDQRIINGWVGHQTEAMVKRYRHLIPDQQQKAIAEVFPE</sequence>
<dbReference type="InterPro" id="IPR050090">
    <property type="entry name" value="Tyrosine_recombinase_XerCD"/>
</dbReference>
<accession>A0A517MZV8</accession>
<name>A0A517MZV8_9BACT</name>
<dbReference type="GO" id="GO:0015074">
    <property type="term" value="P:DNA integration"/>
    <property type="evidence" value="ECO:0007669"/>
    <property type="project" value="UniProtKB-KW"/>
</dbReference>
<dbReference type="PROSITE" id="PS51900">
    <property type="entry name" value="CB"/>
    <property type="match status" value="1"/>
</dbReference>
<dbReference type="InterPro" id="IPR002104">
    <property type="entry name" value="Integrase_catalytic"/>
</dbReference>
<dbReference type="EMBL" id="CP036263">
    <property type="protein sequence ID" value="QDT00419.1"/>
    <property type="molecule type" value="Genomic_DNA"/>
</dbReference>
<keyword evidence="3 5" id="KW-0238">DNA-binding</keyword>
<organism evidence="8 9">
    <name type="scientific">Adhaeretor mobilis</name>
    <dbReference type="NCBI Taxonomy" id="1930276"/>
    <lineage>
        <taxon>Bacteria</taxon>
        <taxon>Pseudomonadati</taxon>
        <taxon>Planctomycetota</taxon>
        <taxon>Planctomycetia</taxon>
        <taxon>Pirellulales</taxon>
        <taxon>Lacipirellulaceae</taxon>
        <taxon>Adhaeretor</taxon>
    </lineage>
</organism>
<protein>
    <submittedName>
        <fullName evidence="8">Site-specific tyrosine recombinase XerC</fullName>
    </submittedName>
</protein>
<keyword evidence="9" id="KW-1185">Reference proteome</keyword>
<dbReference type="GO" id="GO:0003677">
    <property type="term" value="F:DNA binding"/>
    <property type="evidence" value="ECO:0007669"/>
    <property type="project" value="UniProtKB-UniRule"/>
</dbReference>
<dbReference type="PROSITE" id="PS51898">
    <property type="entry name" value="TYR_RECOMBINASE"/>
    <property type="match status" value="1"/>
</dbReference>
<dbReference type="InterPro" id="IPR044068">
    <property type="entry name" value="CB"/>
</dbReference>
<feature type="domain" description="Tyr recombinase" evidence="6">
    <location>
        <begin position="225"/>
        <end position="414"/>
    </location>
</feature>
<dbReference type="InterPro" id="IPR010998">
    <property type="entry name" value="Integrase_recombinase_N"/>
</dbReference>
<evidence type="ECO:0000256" key="4">
    <source>
        <dbReference type="ARBA" id="ARBA00023172"/>
    </source>
</evidence>
<dbReference type="PANTHER" id="PTHR30349">
    <property type="entry name" value="PHAGE INTEGRASE-RELATED"/>
    <property type="match status" value="1"/>
</dbReference>
<comment type="similarity">
    <text evidence="1">Belongs to the 'phage' integrase family.</text>
</comment>
<dbReference type="PANTHER" id="PTHR30349:SF64">
    <property type="entry name" value="PROPHAGE INTEGRASE INTD-RELATED"/>
    <property type="match status" value="1"/>
</dbReference>
<evidence type="ECO:0000256" key="5">
    <source>
        <dbReference type="PROSITE-ProRule" id="PRU01248"/>
    </source>
</evidence>
<dbReference type="CDD" id="cd00397">
    <property type="entry name" value="DNA_BRE_C"/>
    <property type="match status" value="1"/>
</dbReference>
<proteinExistence type="inferred from homology"/>
<dbReference type="InterPro" id="IPR011010">
    <property type="entry name" value="DNA_brk_join_enz"/>
</dbReference>
<dbReference type="KEGG" id="amob:HG15A2_37560"/>
<evidence type="ECO:0000256" key="3">
    <source>
        <dbReference type="ARBA" id="ARBA00023125"/>
    </source>
</evidence>
<keyword evidence="4" id="KW-0233">DNA recombination</keyword>
<gene>
    <name evidence="8" type="ORF">HG15A2_37560</name>
</gene>
<dbReference type="RefSeq" id="WP_218932065.1">
    <property type="nucleotide sequence ID" value="NZ_CP036263.1"/>
</dbReference>
<evidence type="ECO:0000256" key="1">
    <source>
        <dbReference type="ARBA" id="ARBA00008857"/>
    </source>
</evidence>
<dbReference type="Gene3D" id="1.10.443.10">
    <property type="entry name" value="Intergrase catalytic core"/>
    <property type="match status" value="1"/>
</dbReference>
<evidence type="ECO:0000313" key="8">
    <source>
        <dbReference type="EMBL" id="QDT00419.1"/>
    </source>
</evidence>